<comment type="caution">
    <text evidence="3">The sequence shown here is derived from an EMBL/GenBank/DDBJ whole genome shotgun (WGS) entry which is preliminary data.</text>
</comment>
<keyword evidence="1" id="KW-1133">Transmembrane helix</keyword>
<reference evidence="3 4" key="1">
    <citation type="submission" date="2015-02" db="EMBL/GenBank/DDBJ databases">
        <title>Genome Sequencing of Rickettsiales.</title>
        <authorList>
            <person name="Daugherty S.C."/>
            <person name="Su Q."/>
            <person name="Abolude K."/>
            <person name="Beier-Sexton M."/>
            <person name="Carlyon J.A."/>
            <person name="Carter R."/>
            <person name="Day N.P."/>
            <person name="Dumler S.J."/>
            <person name="Dyachenko V."/>
            <person name="Godinez A."/>
            <person name="Kurtti T.J."/>
            <person name="Lichay M."/>
            <person name="Mullins K.E."/>
            <person name="Ott S."/>
            <person name="Pappas-Brown V."/>
            <person name="Paris D.H."/>
            <person name="Patel P."/>
            <person name="Richards A.L."/>
            <person name="Sadzewicz L."/>
            <person name="Sears K."/>
            <person name="Seidman D."/>
            <person name="Sengamalay N."/>
            <person name="Stenos J."/>
            <person name="Tallon L.J."/>
            <person name="Vincent G."/>
            <person name="Fraser C.M."/>
            <person name="Munderloh U."/>
            <person name="Dunning-Hotopp J.C."/>
        </authorList>
    </citation>
    <scope>NUCLEOTIDE SEQUENCE [LARGE SCALE GENOMIC DNA]</scope>
    <source>
        <strain evidence="3 4">Gilliam</strain>
    </source>
</reference>
<evidence type="ECO:0000313" key="4">
    <source>
        <dbReference type="Proteomes" id="UP000033769"/>
    </source>
</evidence>
<dbReference type="InterPro" id="IPR012931">
    <property type="entry name" value="TraG_N_Proteobacteria"/>
</dbReference>
<feature type="domain" description="TraG N-terminal Proteobacteria" evidence="2">
    <location>
        <begin position="2"/>
        <end position="233"/>
    </location>
</feature>
<keyword evidence="1" id="KW-0812">Transmembrane</keyword>
<dbReference type="Pfam" id="PF07916">
    <property type="entry name" value="TraG_N"/>
    <property type="match status" value="1"/>
</dbReference>
<gene>
    <name evidence="3" type="ORF">OTSGILL_1229</name>
</gene>
<evidence type="ECO:0000256" key="1">
    <source>
        <dbReference type="SAM" id="Phobius"/>
    </source>
</evidence>
<dbReference type="EMBL" id="LANO01000017">
    <property type="protein sequence ID" value="KJV52759.1"/>
    <property type="molecule type" value="Genomic_DNA"/>
</dbReference>
<proteinExistence type="predicted"/>
<evidence type="ECO:0000259" key="2">
    <source>
        <dbReference type="Pfam" id="PF07916"/>
    </source>
</evidence>
<keyword evidence="1" id="KW-0472">Membrane</keyword>
<accession>A0A0F3MDX9</accession>
<dbReference type="AlphaFoldDB" id="A0A0F3MDX9"/>
<feature type="non-terminal residue" evidence="3">
    <location>
        <position position="283"/>
    </location>
</feature>
<feature type="transmembrane region" description="Helical" evidence="1">
    <location>
        <begin position="148"/>
        <end position="171"/>
    </location>
</feature>
<sequence length="283" mass="31471">MIKAAIHKELNEGLLTKFAAAIGVQSDQSHMLSQRLKVMTGDTLKYLQREQQDIHEWMKQAMLLNANRESYDDWREKFSLSRIYPNLVSMHAIRGLFQQSFSYLVAGEMAAHMMPILQSVFFALVVSMIFIVFPMGLLPGGYNILKTWILLIIWVSSWPVFFTIIHCLGMISLSSKSGAFGSDYGLNMLSQASFAEMILYSYATFQMLASSIPMLSWGVLKACAHATANLASPFPPIPVASSLGSNIVDNNLSMDNYSIGNRTISQQNLAPSLDMTASIINYG</sequence>
<evidence type="ECO:0000313" key="3">
    <source>
        <dbReference type="EMBL" id="KJV52759.1"/>
    </source>
</evidence>
<dbReference type="Proteomes" id="UP000033769">
    <property type="component" value="Unassembled WGS sequence"/>
</dbReference>
<protein>
    <submittedName>
        <fullName evidence="3">Putative traG protein</fullName>
    </submittedName>
</protein>
<organism evidence="3 4">
    <name type="scientific">Orientia tsutsugamushi str. Gilliam</name>
    <dbReference type="NCBI Taxonomy" id="1359184"/>
    <lineage>
        <taxon>Bacteria</taxon>
        <taxon>Pseudomonadati</taxon>
        <taxon>Pseudomonadota</taxon>
        <taxon>Alphaproteobacteria</taxon>
        <taxon>Rickettsiales</taxon>
        <taxon>Rickettsiaceae</taxon>
        <taxon>Rickettsieae</taxon>
        <taxon>Orientia</taxon>
    </lineage>
</organism>
<name>A0A0F3MDX9_ORITS</name>
<feature type="transmembrane region" description="Helical" evidence="1">
    <location>
        <begin position="119"/>
        <end position="142"/>
    </location>
</feature>